<dbReference type="Pfam" id="PF00884">
    <property type="entry name" value="Sulfatase"/>
    <property type="match status" value="1"/>
</dbReference>
<feature type="domain" description="Sulfatase N-terminal" evidence="7">
    <location>
        <begin position="29"/>
        <end position="432"/>
    </location>
</feature>
<comment type="caution">
    <text evidence="8">The sequence shown here is derived from an EMBL/GenBank/DDBJ whole genome shotgun (WGS) entry which is preliminary data.</text>
</comment>
<dbReference type="AlphaFoldDB" id="A0A2S6FJA0"/>
<feature type="chain" id="PRO_5015676587" evidence="6">
    <location>
        <begin position="23"/>
        <end position="594"/>
    </location>
</feature>
<dbReference type="GO" id="GO:0004065">
    <property type="term" value="F:arylsulfatase activity"/>
    <property type="evidence" value="ECO:0007669"/>
    <property type="project" value="TreeGrafter"/>
</dbReference>
<evidence type="ECO:0000313" key="9">
    <source>
        <dbReference type="Proteomes" id="UP000238541"/>
    </source>
</evidence>
<dbReference type="GO" id="GO:0046872">
    <property type="term" value="F:metal ion binding"/>
    <property type="evidence" value="ECO:0007669"/>
    <property type="project" value="UniProtKB-KW"/>
</dbReference>
<accession>A0A2S6FJA0</accession>
<feature type="transmembrane region" description="Helical" evidence="5">
    <location>
        <begin position="567"/>
        <end position="585"/>
    </location>
</feature>
<dbReference type="InterPro" id="IPR017850">
    <property type="entry name" value="Alkaline_phosphatase_core_sf"/>
</dbReference>
<sequence>MNRLSHLFVVSLCATLSTTSLAAVAQKRPNIIVLVADDWGYSDVGSFGSEIATPNIDSLAKEGVRFADFHAAASCSPTRSMLLTGVDNHRNGVGNMPETMPAEHLGKPGYDGVLNDRVITVASLLKDSGYHTYITGKWHLGKTAGTLPNNRGFERSFIQADSGSDNWQERPYAPLYDKAAWFENGQPAHLPQDYYSSTFIVDRAIDYIAADSHDQQPFFAYLGFQANHVPIQAPREVVDKYQGIYKDGWDALRKARHARAIELGLIPEGSGMVTMASTGDWNALRDEQKRYEARRMEVYAGMAETMDREVGRLIAHLKATGEYDNTLFVFLSDNGSEPTDPYDITAIKLWLQFNYSRDIDRLGGKGAFSSIGPSWASAAAAPLSGYKFFAGEGGLRTPLIISGVPGIQANQITRAFTHVTDIVPTLLEAAGVKAHEGLYRGKAVEPLIGSSLVPVLQGKSELVHSPQKAIGYELSGSAALFKGDYKLVKNIEPVGDGQWHLYNLKTDPGEVFDLQQQMPERFVSMQVDYAEYARANNVLPMPVGYDYKRQGQLYALKHVLIPKLKAAWPPALAGLLLLAGALVVWRRRRSERAS</sequence>
<evidence type="ECO:0000256" key="4">
    <source>
        <dbReference type="ARBA" id="ARBA00022837"/>
    </source>
</evidence>
<dbReference type="SUPFAM" id="SSF53649">
    <property type="entry name" value="Alkaline phosphatase-like"/>
    <property type="match status" value="1"/>
</dbReference>
<evidence type="ECO:0000256" key="6">
    <source>
        <dbReference type="SAM" id="SignalP"/>
    </source>
</evidence>
<gene>
    <name evidence="8" type="ORF">CD175_14675</name>
</gene>
<keyword evidence="5" id="KW-0472">Membrane</keyword>
<keyword evidence="2" id="KW-0479">Metal-binding</keyword>
<dbReference type="InterPro" id="IPR050738">
    <property type="entry name" value="Sulfatase"/>
</dbReference>
<dbReference type="InterPro" id="IPR000917">
    <property type="entry name" value="Sulfatase_N"/>
</dbReference>
<reference evidence="9" key="1">
    <citation type="submission" date="2017-06" db="EMBL/GenBank/DDBJ databases">
        <authorList>
            <person name="Furmanczyk E.M."/>
        </authorList>
    </citation>
    <scope>NUCLEOTIDE SEQUENCE [LARGE SCALE GENOMIC DNA]</scope>
    <source>
        <strain evidence="9">AP3_16</strain>
    </source>
</reference>
<dbReference type="CDD" id="cd16025">
    <property type="entry name" value="PAS_like"/>
    <property type="match status" value="1"/>
</dbReference>
<dbReference type="Gene3D" id="3.40.720.10">
    <property type="entry name" value="Alkaline Phosphatase, subunit A"/>
    <property type="match status" value="1"/>
</dbReference>
<evidence type="ECO:0000256" key="2">
    <source>
        <dbReference type="ARBA" id="ARBA00022723"/>
    </source>
</evidence>
<dbReference type="PANTHER" id="PTHR42693">
    <property type="entry name" value="ARYLSULFATASE FAMILY MEMBER"/>
    <property type="match status" value="1"/>
</dbReference>
<organism evidence="8 9">
    <name type="scientific">Pseudomonas laurylsulfatiphila</name>
    <dbReference type="NCBI Taxonomy" id="2011015"/>
    <lineage>
        <taxon>Bacteria</taxon>
        <taxon>Pseudomonadati</taxon>
        <taxon>Pseudomonadota</taxon>
        <taxon>Gammaproteobacteria</taxon>
        <taxon>Pseudomonadales</taxon>
        <taxon>Pseudomonadaceae</taxon>
        <taxon>Pseudomonas</taxon>
    </lineage>
</organism>
<dbReference type="RefSeq" id="WP_104449498.1">
    <property type="nucleotide sequence ID" value="NZ_NIRS01000004.1"/>
</dbReference>
<evidence type="ECO:0000313" key="8">
    <source>
        <dbReference type="EMBL" id="PPK37528.1"/>
    </source>
</evidence>
<keyword evidence="5" id="KW-0812">Transmembrane</keyword>
<dbReference type="Gene3D" id="3.30.1120.10">
    <property type="match status" value="1"/>
</dbReference>
<evidence type="ECO:0000256" key="3">
    <source>
        <dbReference type="ARBA" id="ARBA00022801"/>
    </source>
</evidence>
<keyword evidence="5" id="KW-1133">Transmembrane helix</keyword>
<evidence type="ECO:0000256" key="5">
    <source>
        <dbReference type="SAM" id="Phobius"/>
    </source>
</evidence>
<keyword evidence="6" id="KW-0732">Signal</keyword>
<evidence type="ECO:0000256" key="1">
    <source>
        <dbReference type="ARBA" id="ARBA00008779"/>
    </source>
</evidence>
<keyword evidence="4" id="KW-0106">Calcium</keyword>
<dbReference type="InterPro" id="IPR024607">
    <property type="entry name" value="Sulfatase_CS"/>
</dbReference>
<dbReference type="EMBL" id="NIRS01000004">
    <property type="protein sequence ID" value="PPK37528.1"/>
    <property type="molecule type" value="Genomic_DNA"/>
</dbReference>
<keyword evidence="9" id="KW-1185">Reference proteome</keyword>
<dbReference type="PROSITE" id="PS00523">
    <property type="entry name" value="SULFATASE_1"/>
    <property type="match status" value="1"/>
</dbReference>
<keyword evidence="3" id="KW-0378">Hydrolase</keyword>
<evidence type="ECO:0000259" key="7">
    <source>
        <dbReference type="Pfam" id="PF00884"/>
    </source>
</evidence>
<comment type="similarity">
    <text evidence="1">Belongs to the sulfatase family.</text>
</comment>
<protein>
    <submittedName>
        <fullName evidence="8">Arylsulfatase</fullName>
    </submittedName>
</protein>
<proteinExistence type="inferred from homology"/>
<feature type="signal peptide" evidence="6">
    <location>
        <begin position="1"/>
        <end position="22"/>
    </location>
</feature>
<dbReference type="PANTHER" id="PTHR42693:SF33">
    <property type="entry name" value="ARYLSULFATASE"/>
    <property type="match status" value="1"/>
</dbReference>
<name>A0A2S6FJA0_9PSED</name>
<dbReference type="Proteomes" id="UP000238541">
    <property type="component" value="Unassembled WGS sequence"/>
</dbReference>